<dbReference type="Gene3D" id="1.10.1040.10">
    <property type="entry name" value="N-(1-d-carboxylethyl)-l-norvaline Dehydrogenase, domain 2"/>
    <property type="match status" value="2"/>
</dbReference>
<comment type="pathway">
    <text evidence="1">Lipid metabolism; butanoate metabolism.</text>
</comment>
<dbReference type="SUPFAM" id="SSF48179">
    <property type="entry name" value="6-phosphogluconate dehydrogenase C-terminal domain-like"/>
    <property type="match status" value="2"/>
</dbReference>
<evidence type="ECO:0000313" key="7">
    <source>
        <dbReference type="Proteomes" id="UP001589810"/>
    </source>
</evidence>
<evidence type="ECO:0000256" key="1">
    <source>
        <dbReference type="ARBA" id="ARBA00005086"/>
    </source>
</evidence>
<dbReference type="InterPro" id="IPR006176">
    <property type="entry name" value="3-OHacyl-CoA_DH_NAD-bd"/>
</dbReference>
<dbReference type="InterPro" id="IPR013328">
    <property type="entry name" value="6PGD_dom2"/>
</dbReference>
<dbReference type="InterPro" id="IPR008927">
    <property type="entry name" value="6-PGluconate_DH-like_C_sf"/>
</dbReference>
<dbReference type="RefSeq" id="WP_273942221.1">
    <property type="nucleotide sequence ID" value="NZ_CP097263.1"/>
</dbReference>
<gene>
    <name evidence="6" type="ORF">ACFFH7_09645</name>
</gene>
<dbReference type="Pfam" id="PF02737">
    <property type="entry name" value="3HCDH_N"/>
    <property type="match status" value="2"/>
</dbReference>
<evidence type="ECO:0000259" key="5">
    <source>
        <dbReference type="Pfam" id="PF02737"/>
    </source>
</evidence>
<proteinExistence type="inferred from homology"/>
<dbReference type="Proteomes" id="UP001589810">
    <property type="component" value="Unassembled WGS sequence"/>
</dbReference>
<keyword evidence="3 6" id="KW-0560">Oxidoreductase</keyword>
<feature type="domain" description="3-hydroxyacyl-CoA dehydrogenase NAD binding" evidence="5">
    <location>
        <begin position="285"/>
        <end position="463"/>
    </location>
</feature>
<reference evidence="6 7" key="1">
    <citation type="submission" date="2024-09" db="EMBL/GenBank/DDBJ databases">
        <authorList>
            <person name="Sun Q."/>
            <person name="Mori K."/>
        </authorList>
    </citation>
    <scope>NUCLEOTIDE SEQUENCE [LARGE SCALE GENOMIC DNA]</scope>
    <source>
        <strain evidence="6 7">TBRC 1432</strain>
    </source>
</reference>
<dbReference type="EMBL" id="JBHLUD010000002">
    <property type="protein sequence ID" value="MFC0541744.1"/>
    <property type="molecule type" value="Genomic_DNA"/>
</dbReference>
<dbReference type="InterPro" id="IPR036291">
    <property type="entry name" value="NAD(P)-bd_dom_sf"/>
</dbReference>
<evidence type="ECO:0000256" key="3">
    <source>
        <dbReference type="ARBA" id="ARBA00023002"/>
    </source>
</evidence>
<dbReference type="EC" id="1.1.1.35" evidence="6"/>
<evidence type="ECO:0000256" key="2">
    <source>
        <dbReference type="ARBA" id="ARBA00009463"/>
    </source>
</evidence>
<feature type="domain" description="3-hydroxyacyl-CoA dehydrogenase C-terminal" evidence="4">
    <location>
        <begin position="466"/>
        <end position="560"/>
    </location>
</feature>
<sequence>MAGCVRKETVGIVGLGSFGLAFAELLTEAGIAVVAVDSDSAALERARARSVPVATELSALSAASVVIEAVAEDAEVMGAVLRAVAAVCAPDTVLVSTTWSLSLPALATTSTRPTKVVGLRLLTPPVPGTGFEVVRTTMSDNDSVHALKALLGRLPLHEKTFGPARHLARDLLLAYLNRSVALYEAGYATREDIDTAMRLGCGLPTGPLTLLDRIGLDVVERGLSDLHRRTGRAAHAPVPLLTAMVRRQELGRKAGKGIYDYDLSGALVPPRRHQAREATPREVTKIGIVGSGTMARGIAQVTALGGLDTILLARNQEKAEVAVEAIDAAMVRAVRRGQVTPKQRRAALARLHPSSAMSELADRDLVMEAVAEDAAVKAELFRRLDRVCRPGAILTTTTSSLSVGDCADATERRGDVLGLHFFNPAPAMDLVEVSRTESSSADALATVHALARSLGKTPVDCPDRAGFIVNYLLFPYLNDAVLLVEAGAAGVEEIDAAVESGLGYPMGPFALMDTIGLDVSEAIQRRLHEINHDPDVKPTTMLTELTKLGRLGRKVGGGFHNHPARAFMDAQG</sequence>
<organism evidence="6 7">
    <name type="scientific">Kutzneria chonburiensis</name>
    <dbReference type="NCBI Taxonomy" id="1483604"/>
    <lineage>
        <taxon>Bacteria</taxon>
        <taxon>Bacillati</taxon>
        <taxon>Actinomycetota</taxon>
        <taxon>Actinomycetes</taxon>
        <taxon>Pseudonocardiales</taxon>
        <taxon>Pseudonocardiaceae</taxon>
        <taxon>Kutzneria</taxon>
    </lineage>
</organism>
<accession>A0ABV6MN79</accession>
<dbReference type="SUPFAM" id="SSF51735">
    <property type="entry name" value="NAD(P)-binding Rossmann-fold domains"/>
    <property type="match status" value="2"/>
</dbReference>
<name>A0ABV6MN79_9PSEU</name>
<dbReference type="PANTHER" id="PTHR48075:SF9">
    <property type="entry name" value="3-HYDROXYBUTYRYL-COA DEHYDROGENASE"/>
    <property type="match status" value="1"/>
</dbReference>
<protein>
    <submittedName>
        <fullName evidence="6">3-hydroxyacyl-CoA dehydrogenase family protein</fullName>
        <ecNumber evidence="6">1.1.1.35</ecNumber>
    </submittedName>
</protein>
<feature type="domain" description="3-hydroxyacyl-CoA dehydrogenase C-terminal" evidence="4">
    <location>
        <begin position="171"/>
        <end position="261"/>
    </location>
</feature>
<comment type="caution">
    <text evidence="6">The sequence shown here is derived from an EMBL/GenBank/DDBJ whole genome shotgun (WGS) entry which is preliminary data.</text>
</comment>
<dbReference type="GO" id="GO:0003857">
    <property type="term" value="F:(3S)-3-hydroxyacyl-CoA dehydrogenase (NAD+) activity"/>
    <property type="evidence" value="ECO:0007669"/>
    <property type="project" value="UniProtKB-EC"/>
</dbReference>
<dbReference type="PANTHER" id="PTHR48075">
    <property type="entry name" value="3-HYDROXYACYL-COA DEHYDROGENASE FAMILY PROTEIN"/>
    <property type="match status" value="1"/>
</dbReference>
<dbReference type="Pfam" id="PF00725">
    <property type="entry name" value="3HCDH"/>
    <property type="match status" value="2"/>
</dbReference>
<keyword evidence="7" id="KW-1185">Reference proteome</keyword>
<feature type="domain" description="3-hydroxyacyl-CoA dehydrogenase NAD binding" evidence="5">
    <location>
        <begin position="50"/>
        <end position="151"/>
    </location>
</feature>
<comment type="similarity">
    <text evidence="2">Belongs to the 3-hydroxyacyl-CoA dehydrogenase family.</text>
</comment>
<evidence type="ECO:0000313" key="6">
    <source>
        <dbReference type="EMBL" id="MFC0541744.1"/>
    </source>
</evidence>
<dbReference type="InterPro" id="IPR006108">
    <property type="entry name" value="3HC_DH_C"/>
</dbReference>
<evidence type="ECO:0000259" key="4">
    <source>
        <dbReference type="Pfam" id="PF00725"/>
    </source>
</evidence>
<dbReference type="Gene3D" id="3.40.50.720">
    <property type="entry name" value="NAD(P)-binding Rossmann-like Domain"/>
    <property type="match status" value="2"/>
</dbReference>